<feature type="chain" id="PRO_5007892767" description="GLPGLI family protein" evidence="1">
    <location>
        <begin position="21"/>
        <end position="229"/>
    </location>
</feature>
<gene>
    <name evidence="2" type="ORF">FBFR_15720</name>
</gene>
<evidence type="ECO:0000313" key="3">
    <source>
        <dbReference type="Proteomes" id="UP000077164"/>
    </source>
</evidence>
<evidence type="ECO:0000256" key="1">
    <source>
        <dbReference type="SAM" id="SignalP"/>
    </source>
</evidence>
<evidence type="ECO:0008006" key="4">
    <source>
        <dbReference type="Google" id="ProtNLM"/>
    </source>
</evidence>
<reference evidence="2 3" key="1">
    <citation type="submission" date="2016-03" db="EMBL/GenBank/DDBJ databases">
        <title>Draft genome sequence of Flavobacterium fryxellicola DSM 16209.</title>
        <authorList>
            <person name="Shin S.-K."/>
            <person name="Yi H."/>
        </authorList>
    </citation>
    <scope>NUCLEOTIDE SEQUENCE [LARGE SCALE GENOMIC DNA]</scope>
    <source>
        <strain evidence="2 3">DSM 16209</strain>
    </source>
</reference>
<name>A0A167U0B5_9FLAO</name>
<keyword evidence="3" id="KW-1185">Reference proteome</keyword>
<accession>A0A167U0B5</accession>
<dbReference type="InterPro" id="IPR005901">
    <property type="entry name" value="GLPGLI"/>
</dbReference>
<dbReference type="NCBIfam" id="TIGR01200">
    <property type="entry name" value="GLPGLI"/>
    <property type="match status" value="1"/>
</dbReference>
<dbReference type="AlphaFoldDB" id="A0A167U0B5"/>
<feature type="signal peptide" evidence="1">
    <location>
        <begin position="1"/>
        <end position="20"/>
    </location>
</feature>
<keyword evidence="1" id="KW-0732">Signal</keyword>
<dbReference type="Pfam" id="PF22252">
    <property type="entry name" value="PNGase_F-II_N"/>
    <property type="match status" value="1"/>
</dbReference>
<dbReference type="Proteomes" id="UP000077164">
    <property type="component" value="Unassembled WGS sequence"/>
</dbReference>
<proteinExistence type="predicted"/>
<sequence length="229" mass="26221">MKIKCFLFLLMLASINQSYSQTLKSILTETPLKGIGDETELSKKAAKPMTFSYVYSANKSIQNLISIEKSSIDTIYIEKYGNKYETTSTVNRSSSITYFKNFDLKKYKVLFTRNEKDTNVKEILPSFNWKLIDESKTINGYTCKKATTRNTAFNSNQSIVAWYTEDIFINDGPMHYNGLPGFIIQIEIDDNSILTFDKLVFNKENTAIEEPNNSAPELSFSDYLRQGTK</sequence>
<dbReference type="STRING" id="249352.SAMN05444395_10178"/>
<dbReference type="RefSeq" id="WP_066082993.1">
    <property type="nucleotide sequence ID" value="NZ_FRDK01000001.1"/>
</dbReference>
<dbReference type="OrthoDB" id="1068986at2"/>
<organism evidence="2 3">
    <name type="scientific">Flavobacterium fryxellicola</name>
    <dbReference type="NCBI Taxonomy" id="249352"/>
    <lineage>
        <taxon>Bacteria</taxon>
        <taxon>Pseudomonadati</taxon>
        <taxon>Bacteroidota</taxon>
        <taxon>Flavobacteriia</taxon>
        <taxon>Flavobacteriales</taxon>
        <taxon>Flavobacteriaceae</taxon>
        <taxon>Flavobacterium</taxon>
    </lineage>
</organism>
<dbReference type="EMBL" id="LVJE01000048">
    <property type="protein sequence ID" value="OAB25129.1"/>
    <property type="molecule type" value="Genomic_DNA"/>
</dbReference>
<protein>
    <recommendedName>
        <fullName evidence="4">GLPGLI family protein</fullName>
    </recommendedName>
</protein>
<comment type="caution">
    <text evidence="2">The sequence shown here is derived from an EMBL/GenBank/DDBJ whole genome shotgun (WGS) entry which is preliminary data.</text>
</comment>
<evidence type="ECO:0000313" key="2">
    <source>
        <dbReference type="EMBL" id="OAB25129.1"/>
    </source>
</evidence>